<name>A0A366K2K6_CYTFI</name>
<dbReference type="OrthoDB" id="1957551at2"/>
<protein>
    <submittedName>
        <fullName evidence="1">Uncharacterized protein</fullName>
    </submittedName>
</protein>
<comment type="caution">
    <text evidence="1">The sequence shown here is derived from an EMBL/GenBank/DDBJ whole genome shotgun (WGS) entry which is preliminary data.</text>
</comment>
<dbReference type="AlphaFoldDB" id="A0A366K2K6"/>
<dbReference type="Proteomes" id="UP000252731">
    <property type="component" value="Unassembled WGS sequence"/>
</dbReference>
<sequence length="115" mass="13765">MGDNVQKYKDMEKRLTLMRDKDWLNAINSLKSLIIEEDKEYSVTYRENRQRNNRTFGFHKVKFVEDTQSFIFTSFVSDWESGELTNEVRDKITLKDIDIIKYTVRDKPDLDGLVF</sequence>
<keyword evidence="2" id="KW-1185">Reference proteome</keyword>
<proteinExistence type="predicted"/>
<dbReference type="RefSeq" id="WP_113882068.1">
    <property type="nucleotide sequence ID" value="NZ_QNSF01000003.1"/>
</dbReference>
<reference evidence="1 2" key="1">
    <citation type="submission" date="2018-06" db="EMBL/GenBank/DDBJ databases">
        <title>Freshwater and sediment microbial communities from various areas in North America, analyzing microbe dynamics in response to fracking.</title>
        <authorList>
            <person name="Lamendella R."/>
        </authorList>
    </citation>
    <scope>NUCLEOTIDE SEQUENCE [LARGE SCALE GENOMIC DNA]</scope>
    <source>
        <strain evidence="1 2">14_TX</strain>
    </source>
</reference>
<evidence type="ECO:0000313" key="2">
    <source>
        <dbReference type="Proteomes" id="UP000252731"/>
    </source>
</evidence>
<dbReference type="EMBL" id="QNSF01000003">
    <property type="protein sequence ID" value="RBP95388.1"/>
    <property type="molecule type" value="Genomic_DNA"/>
</dbReference>
<gene>
    <name evidence="1" type="ORF">DFO70_103430</name>
</gene>
<evidence type="ECO:0000313" key="1">
    <source>
        <dbReference type="EMBL" id="RBP95388.1"/>
    </source>
</evidence>
<organism evidence="1 2">
    <name type="scientific">Cytobacillus firmus</name>
    <name type="common">Bacillus firmus</name>
    <dbReference type="NCBI Taxonomy" id="1399"/>
    <lineage>
        <taxon>Bacteria</taxon>
        <taxon>Bacillati</taxon>
        <taxon>Bacillota</taxon>
        <taxon>Bacilli</taxon>
        <taxon>Bacillales</taxon>
        <taxon>Bacillaceae</taxon>
        <taxon>Cytobacillus</taxon>
    </lineage>
</organism>
<accession>A0A366K2K6</accession>